<dbReference type="InterPro" id="IPR005625">
    <property type="entry name" value="PepSY-ass_TM"/>
</dbReference>
<name>A0A7X1FA67_9SPHN</name>
<dbReference type="Pfam" id="PF03929">
    <property type="entry name" value="PepSY_TM"/>
    <property type="match status" value="1"/>
</dbReference>
<gene>
    <name evidence="2" type="ORF">H7F49_16260</name>
</gene>
<evidence type="ECO:0000313" key="2">
    <source>
        <dbReference type="EMBL" id="MBC2653247.1"/>
    </source>
</evidence>
<keyword evidence="1" id="KW-0812">Transmembrane</keyword>
<evidence type="ECO:0000313" key="3">
    <source>
        <dbReference type="Proteomes" id="UP000520156"/>
    </source>
</evidence>
<feature type="transmembrane region" description="Helical" evidence="1">
    <location>
        <begin position="189"/>
        <end position="211"/>
    </location>
</feature>
<comment type="caution">
    <text evidence="2">The sequence shown here is derived from an EMBL/GenBank/DDBJ whole genome shotgun (WGS) entry which is preliminary data.</text>
</comment>
<dbReference type="RefSeq" id="WP_185684632.1">
    <property type="nucleotide sequence ID" value="NZ_JACLAU010000040.1"/>
</dbReference>
<feature type="transmembrane region" description="Helical" evidence="1">
    <location>
        <begin position="148"/>
        <end position="169"/>
    </location>
</feature>
<feature type="transmembrane region" description="Helical" evidence="1">
    <location>
        <begin position="23"/>
        <end position="45"/>
    </location>
</feature>
<evidence type="ECO:0000256" key="1">
    <source>
        <dbReference type="SAM" id="Phobius"/>
    </source>
</evidence>
<dbReference type="Proteomes" id="UP000520156">
    <property type="component" value="Unassembled WGS sequence"/>
</dbReference>
<keyword evidence="1" id="KW-1133">Transmembrane helix</keyword>
<dbReference type="AlphaFoldDB" id="A0A7X1FA67"/>
<feature type="transmembrane region" description="Helical" evidence="1">
    <location>
        <begin position="428"/>
        <end position="452"/>
    </location>
</feature>
<organism evidence="2 3">
    <name type="scientific">Novosphingobium aerophilum</name>
    <dbReference type="NCBI Taxonomy" id="2839843"/>
    <lineage>
        <taxon>Bacteria</taxon>
        <taxon>Pseudomonadati</taxon>
        <taxon>Pseudomonadota</taxon>
        <taxon>Alphaproteobacteria</taxon>
        <taxon>Sphingomonadales</taxon>
        <taxon>Sphingomonadaceae</taxon>
        <taxon>Novosphingobium</taxon>
    </lineage>
</organism>
<dbReference type="EMBL" id="JACLAU010000040">
    <property type="protein sequence ID" value="MBC2653247.1"/>
    <property type="molecule type" value="Genomic_DNA"/>
</dbReference>
<sequence>MSITNSSSASATTLYRTIWRWHFYAGLFVIPMILVLALTGAVYLFKPQVERWEERAFQNLPIAEAVSPDAQVRAALAAFPGGRLHSYRVPAQEGDAAMIHLALPDGAMRDVFVSPRGRVLGALDPDTRIMQLVHDIHGQLLLGKRGSWLVELAASWAIVMIVTGLILWWPRGRGLAGVIWPRLTLGRRAAWRDLHAVTGFWVSGLALVLLLTGLPWADVWGSAFKTVRTELGWVKGAQDWTIGGRAPDAVDPHAEHDHAAMMAGMKGMDPGMNHAASDGSIPAMPGMQHVRLSRIVALARSERLPFPVLVAPPGAPGRFGKGQGHDWVVRSDTPNRPLRVTIVYDAMTGKEKRRETFADSHPIDRVVGYGVAWHEGALFGAINQAIGVLTALMLVTLSVSGFVMWRRRKPADRLGAPPLPERSMLPRLVPAVVLLAAVLPLLALSLVGVIVLDRLVLPRLPRIGAWLGVRPAAG</sequence>
<dbReference type="PANTHER" id="PTHR34219">
    <property type="entry name" value="IRON-REGULATED INNER MEMBRANE PROTEIN-RELATED"/>
    <property type="match status" value="1"/>
</dbReference>
<keyword evidence="3" id="KW-1185">Reference proteome</keyword>
<proteinExistence type="predicted"/>
<protein>
    <submittedName>
        <fullName evidence="2">PepSY domain-containing protein</fullName>
    </submittedName>
</protein>
<keyword evidence="1" id="KW-0472">Membrane</keyword>
<reference evidence="2 3" key="1">
    <citation type="submission" date="2020-08" db="EMBL/GenBank/DDBJ databases">
        <title>The genome sequence of Novosphingobium flavum 4Y4.</title>
        <authorList>
            <person name="Liu Y."/>
        </authorList>
    </citation>
    <scope>NUCLEOTIDE SEQUENCE [LARGE SCALE GENOMIC DNA]</scope>
    <source>
        <strain evidence="2 3">4Y4</strain>
    </source>
</reference>
<feature type="transmembrane region" description="Helical" evidence="1">
    <location>
        <begin position="385"/>
        <end position="405"/>
    </location>
</feature>
<dbReference type="PANTHER" id="PTHR34219:SF1">
    <property type="entry name" value="PEPSY DOMAIN-CONTAINING PROTEIN"/>
    <property type="match status" value="1"/>
</dbReference>
<accession>A0A7X1FA67</accession>